<comment type="caution">
    <text evidence="1">The sequence shown here is derived from an EMBL/GenBank/DDBJ whole genome shotgun (WGS) entry which is preliminary data.</text>
</comment>
<evidence type="ECO:0000313" key="1">
    <source>
        <dbReference type="EMBL" id="KAF0927361.1"/>
    </source>
</evidence>
<dbReference type="Proteomes" id="UP000479710">
    <property type="component" value="Unassembled WGS sequence"/>
</dbReference>
<evidence type="ECO:0000313" key="2">
    <source>
        <dbReference type="Proteomes" id="UP000479710"/>
    </source>
</evidence>
<protein>
    <submittedName>
        <fullName evidence="1">Uncharacterized protein</fullName>
    </submittedName>
</protein>
<dbReference type="EMBL" id="SPHZ02000003">
    <property type="protein sequence ID" value="KAF0927361.1"/>
    <property type="molecule type" value="Genomic_DNA"/>
</dbReference>
<organism evidence="1 2">
    <name type="scientific">Oryza meyeriana var. granulata</name>
    <dbReference type="NCBI Taxonomy" id="110450"/>
    <lineage>
        <taxon>Eukaryota</taxon>
        <taxon>Viridiplantae</taxon>
        <taxon>Streptophyta</taxon>
        <taxon>Embryophyta</taxon>
        <taxon>Tracheophyta</taxon>
        <taxon>Spermatophyta</taxon>
        <taxon>Magnoliopsida</taxon>
        <taxon>Liliopsida</taxon>
        <taxon>Poales</taxon>
        <taxon>Poaceae</taxon>
        <taxon>BOP clade</taxon>
        <taxon>Oryzoideae</taxon>
        <taxon>Oryzeae</taxon>
        <taxon>Oryzinae</taxon>
        <taxon>Oryza</taxon>
        <taxon>Oryza meyeriana</taxon>
    </lineage>
</organism>
<reference evidence="1 2" key="1">
    <citation type="submission" date="2019-11" db="EMBL/GenBank/DDBJ databases">
        <title>Whole genome sequence of Oryza granulata.</title>
        <authorList>
            <person name="Li W."/>
        </authorList>
    </citation>
    <scope>NUCLEOTIDE SEQUENCE [LARGE SCALE GENOMIC DNA]</scope>
    <source>
        <strain evidence="2">cv. Menghai</strain>
        <tissue evidence="1">Leaf</tissue>
    </source>
</reference>
<proteinExistence type="predicted"/>
<accession>A0A6G1ERW0</accession>
<gene>
    <name evidence="1" type="ORF">E2562_032301</name>
</gene>
<keyword evidence="2" id="KW-1185">Reference proteome</keyword>
<sequence>MACGKGEEARSMAAMPRVAGLIARRPKQSAGSVGATAARRVHMGILSNTRRARGRAVRGDDDPDTRGLLNQKKLKHKHGLKVLIHLLALMTVYEMD</sequence>
<dbReference type="AlphaFoldDB" id="A0A6G1ERW0"/>
<name>A0A6G1ERW0_9ORYZ</name>